<name>A0A2J6R780_HYAVF</name>
<dbReference type="SUPFAM" id="SSF56529">
    <property type="entry name" value="FAH"/>
    <property type="match status" value="1"/>
</dbReference>
<dbReference type="InterPro" id="IPR036663">
    <property type="entry name" value="Fumarylacetoacetase_C_sf"/>
</dbReference>
<protein>
    <recommendedName>
        <fullName evidence="3">Fumarylacetoacetase-like C-terminal domain-containing protein</fullName>
    </recommendedName>
</protein>
<dbReference type="OrthoDB" id="411064at2759"/>
<dbReference type="AlphaFoldDB" id="A0A2J6R780"/>
<feature type="domain" description="Fumarylacetoacetase-like C-terminal" evidence="3">
    <location>
        <begin position="84"/>
        <end position="147"/>
    </location>
</feature>
<evidence type="ECO:0000256" key="1">
    <source>
        <dbReference type="ARBA" id="ARBA00010211"/>
    </source>
</evidence>
<dbReference type="Proteomes" id="UP000235786">
    <property type="component" value="Unassembled WGS sequence"/>
</dbReference>
<dbReference type="PANTHER" id="PTHR11820:SF7">
    <property type="entry name" value="ACYLPYRUVASE FAHD1, MITOCHONDRIAL"/>
    <property type="match status" value="1"/>
</dbReference>
<keyword evidence="2" id="KW-0479">Metal-binding</keyword>
<sequence length="225" mass="24991">MSVERFIGFKDKKGSVSYRELSSTEITGNLEGKSATVLSSNPFTRLSRTDQKATIKKLLYPLELTHIFMCIGLNYARHVKEANGELCVIISKDAKNVSESEALNYVLGYTARNDVSARNFQIPALVSRGQFSYTKSFDGFAPVRPSILLIIGETRTNDMIWSVAKVIKYLSRGTTLRKGTVIITGTPSGIGLFMKPDSVGLLKNRDVVKIKVSRIGRITNKMLFE</sequence>
<dbReference type="Gene3D" id="3.90.850.10">
    <property type="entry name" value="Fumarylacetoacetase-like, C-terminal domain"/>
    <property type="match status" value="1"/>
</dbReference>
<gene>
    <name evidence="4" type="ORF">L207DRAFT_605003</name>
</gene>
<comment type="similarity">
    <text evidence="1">Belongs to the FAH family.</text>
</comment>
<dbReference type="STRING" id="1149755.A0A2J6R780"/>
<evidence type="ECO:0000256" key="2">
    <source>
        <dbReference type="ARBA" id="ARBA00022723"/>
    </source>
</evidence>
<dbReference type="EMBL" id="KZ613954">
    <property type="protein sequence ID" value="PMD34375.1"/>
    <property type="molecule type" value="Genomic_DNA"/>
</dbReference>
<dbReference type="InterPro" id="IPR011234">
    <property type="entry name" value="Fumarylacetoacetase-like_C"/>
</dbReference>
<feature type="domain" description="Fumarylacetoacetase-like C-terminal" evidence="3">
    <location>
        <begin position="153"/>
        <end position="221"/>
    </location>
</feature>
<evidence type="ECO:0000313" key="5">
    <source>
        <dbReference type="Proteomes" id="UP000235786"/>
    </source>
</evidence>
<organism evidence="4 5">
    <name type="scientific">Hyaloscypha variabilis (strain UAMH 11265 / GT02V1 / F)</name>
    <name type="common">Meliniomyces variabilis</name>
    <dbReference type="NCBI Taxonomy" id="1149755"/>
    <lineage>
        <taxon>Eukaryota</taxon>
        <taxon>Fungi</taxon>
        <taxon>Dikarya</taxon>
        <taxon>Ascomycota</taxon>
        <taxon>Pezizomycotina</taxon>
        <taxon>Leotiomycetes</taxon>
        <taxon>Helotiales</taxon>
        <taxon>Hyaloscyphaceae</taxon>
        <taxon>Hyaloscypha</taxon>
        <taxon>Hyaloscypha variabilis</taxon>
    </lineage>
</organism>
<dbReference type="PANTHER" id="PTHR11820">
    <property type="entry name" value="ACYLPYRUVASE"/>
    <property type="match status" value="1"/>
</dbReference>
<evidence type="ECO:0000259" key="3">
    <source>
        <dbReference type="Pfam" id="PF01557"/>
    </source>
</evidence>
<evidence type="ECO:0000313" key="4">
    <source>
        <dbReference type="EMBL" id="PMD34375.1"/>
    </source>
</evidence>
<proteinExistence type="inferred from homology"/>
<accession>A0A2J6R780</accession>
<reference evidence="4 5" key="1">
    <citation type="submission" date="2016-04" db="EMBL/GenBank/DDBJ databases">
        <title>A degradative enzymes factory behind the ericoid mycorrhizal symbiosis.</title>
        <authorList>
            <consortium name="DOE Joint Genome Institute"/>
            <person name="Martino E."/>
            <person name="Morin E."/>
            <person name="Grelet G."/>
            <person name="Kuo A."/>
            <person name="Kohler A."/>
            <person name="Daghino S."/>
            <person name="Barry K."/>
            <person name="Choi C."/>
            <person name="Cichocki N."/>
            <person name="Clum A."/>
            <person name="Copeland A."/>
            <person name="Hainaut M."/>
            <person name="Haridas S."/>
            <person name="Labutti K."/>
            <person name="Lindquist E."/>
            <person name="Lipzen A."/>
            <person name="Khouja H.-R."/>
            <person name="Murat C."/>
            <person name="Ohm R."/>
            <person name="Olson A."/>
            <person name="Spatafora J."/>
            <person name="Veneault-Fourrey C."/>
            <person name="Henrissat B."/>
            <person name="Grigoriev I."/>
            <person name="Martin F."/>
            <person name="Perotto S."/>
        </authorList>
    </citation>
    <scope>NUCLEOTIDE SEQUENCE [LARGE SCALE GENOMIC DNA]</scope>
    <source>
        <strain evidence="4 5">F</strain>
    </source>
</reference>
<keyword evidence="5" id="KW-1185">Reference proteome</keyword>
<dbReference type="GO" id="GO:0046872">
    <property type="term" value="F:metal ion binding"/>
    <property type="evidence" value="ECO:0007669"/>
    <property type="project" value="UniProtKB-KW"/>
</dbReference>
<dbReference type="GO" id="GO:0018773">
    <property type="term" value="F:acetylpyruvate hydrolase activity"/>
    <property type="evidence" value="ECO:0007669"/>
    <property type="project" value="TreeGrafter"/>
</dbReference>
<dbReference type="Pfam" id="PF01557">
    <property type="entry name" value="FAA_hydrolase"/>
    <property type="match status" value="2"/>
</dbReference>